<keyword evidence="1" id="KW-1133">Transmembrane helix</keyword>
<feature type="transmembrane region" description="Helical" evidence="1">
    <location>
        <begin position="643"/>
        <end position="662"/>
    </location>
</feature>
<keyword evidence="1" id="KW-0472">Membrane</keyword>
<comment type="caution">
    <text evidence="2">The sequence shown here is derived from an EMBL/GenBank/DDBJ whole genome shotgun (WGS) entry which is preliminary data.</text>
</comment>
<sequence length="729" mass="81823">MLKRALTLLMMAALLIAGVRFVWVASKCETGWGFVVTQWQDATLGVVGLEHAPIADREPSQQAEFWLAEVDRVVREHPESPSIRMGAAWVLDSPSMEFLKKHLMQDSFPPGLSMLGLGLDEDAIAKEKAVFREQCVSECLELAKQATESNPTDVRWWRMRALLLFEGDTLYSGQEFGPRDDRWLEVLDECRVHDPDNALYDYLAAWQLWKSSSSYDWPADSDDASPADIEDDLTLLTVHDPAEFASGVERFDRAQQLPLLAIGEAGYSAIAEFVAESRIRKPDQAAVATSRLMSFRQSVFFVRLWRWQNVRIDDAQRAGDQEKQLGLIRQNLRLYEQAIVPEETAALETLTNLGVLRESTYRAVEEFATRHSSLIESSELEAIRQREVELRVEESTILSALQNLEKETYPNKYADIWPVLFSTVACISASILLLAAAAFLLAAQLLSKQREVGARHSLLCHAMIWIAGCALTFVVLGMAPAEMISHEAQRMAVIASVWVAAGLIAAAAVLLVVRVLRRRQYRFSLIAMLATTTAVAVLAALWPLMAVAFGAIAQNLPDLWMPAKGWSDIDAEVLRTATNVGNGSFAWATIQWIVHGGIYVGLVVSLLLEAAWFFWSSARHASQEGVSLWTQNTRARWSTLSRLLGETCFWAALCFLLLYLWITPQAIRLSEAVFQHRMRYCRAPHVHWAEIRDAQAAVKDSPDEMKTIRQDVQFDLYGEGTLEQDFSSE</sequence>
<reference evidence="2" key="1">
    <citation type="submission" date="2022-06" db="EMBL/GenBank/DDBJ databases">
        <title>Aeoliella straminimaris, a novel planctomycete from sediments.</title>
        <authorList>
            <person name="Vitorino I.R."/>
            <person name="Lage O.M."/>
        </authorList>
    </citation>
    <scope>NUCLEOTIDE SEQUENCE</scope>
    <source>
        <strain evidence="2">ICT_H6.2</strain>
    </source>
</reference>
<keyword evidence="1" id="KW-0812">Transmembrane</keyword>
<feature type="transmembrane region" description="Helical" evidence="1">
    <location>
        <begin position="416"/>
        <end position="446"/>
    </location>
</feature>
<organism evidence="2 3">
    <name type="scientific">Aeoliella straminimaris</name>
    <dbReference type="NCBI Taxonomy" id="2954799"/>
    <lineage>
        <taxon>Bacteria</taxon>
        <taxon>Pseudomonadati</taxon>
        <taxon>Planctomycetota</taxon>
        <taxon>Planctomycetia</taxon>
        <taxon>Pirellulales</taxon>
        <taxon>Lacipirellulaceae</taxon>
        <taxon>Aeoliella</taxon>
    </lineage>
</organism>
<dbReference type="AlphaFoldDB" id="A0A9X2FCD7"/>
<feature type="transmembrane region" description="Helical" evidence="1">
    <location>
        <begin position="491"/>
        <end position="513"/>
    </location>
</feature>
<feature type="transmembrane region" description="Helical" evidence="1">
    <location>
        <begin position="592"/>
        <end position="615"/>
    </location>
</feature>
<accession>A0A9X2FCD7</accession>
<name>A0A9X2FCD7_9BACT</name>
<dbReference type="RefSeq" id="WP_252853733.1">
    <property type="nucleotide sequence ID" value="NZ_JAMXLR010000061.1"/>
</dbReference>
<evidence type="ECO:0000256" key="1">
    <source>
        <dbReference type="SAM" id="Phobius"/>
    </source>
</evidence>
<protein>
    <submittedName>
        <fullName evidence="2">Uncharacterized protein</fullName>
    </submittedName>
</protein>
<dbReference type="Proteomes" id="UP001155241">
    <property type="component" value="Unassembled WGS sequence"/>
</dbReference>
<feature type="transmembrane region" description="Helical" evidence="1">
    <location>
        <begin position="458"/>
        <end position="479"/>
    </location>
</feature>
<evidence type="ECO:0000313" key="3">
    <source>
        <dbReference type="Proteomes" id="UP001155241"/>
    </source>
</evidence>
<feature type="transmembrane region" description="Helical" evidence="1">
    <location>
        <begin position="525"/>
        <end position="552"/>
    </location>
</feature>
<keyword evidence="3" id="KW-1185">Reference proteome</keyword>
<evidence type="ECO:0000313" key="2">
    <source>
        <dbReference type="EMBL" id="MCO6045618.1"/>
    </source>
</evidence>
<dbReference type="EMBL" id="JAMXLR010000061">
    <property type="protein sequence ID" value="MCO6045618.1"/>
    <property type="molecule type" value="Genomic_DNA"/>
</dbReference>
<gene>
    <name evidence="2" type="ORF">NG895_17105</name>
</gene>
<proteinExistence type="predicted"/>